<accession>A0A388KPG1</accession>
<feature type="transmembrane region" description="Helical" evidence="1">
    <location>
        <begin position="39"/>
        <end position="68"/>
    </location>
</feature>
<reference evidence="2 3" key="1">
    <citation type="journal article" date="2018" name="Cell">
        <title>The Chara Genome: Secondary Complexity and Implications for Plant Terrestrialization.</title>
        <authorList>
            <person name="Nishiyama T."/>
            <person name="Sakayama H."/>
            <person name="Vries J.D."/>
            <person name="Buschmann H."/>
            <person name="Saint-Marcoux D."/>
            <person name="Ullrich K.K."/>
            <person name="Haas F.B."/>
            <person name="Vanderstraeten L."/>
            <person name="Becker D."/>
            <person name="Lang D."/>
            <person name="Vosolsobe S."/>
            <person name="Rombauts S."/>
            <person name="Wilhelmsson P.K.I."/>
            <person name="Janitza P."/>
            <person name="Kern R."/>
            <person name="Heyl A."/>
            <person name="Rumpler F."/>
            <person name="Villalobos L.I.A.C."/>
            <person name="Clay J.M."/>
            <person name="Skokan R."/>
            <person name="Toyoda A."/>
            <person name="Suzuki Y."/>
            <person name="Kagoshima H."/>
            <person name="Schijlen E."/>
            <person name="Tajeshwar N."/>
            <person name="Catarino B."/>
            <person name="Hetherington A.J."/>
            <person name="Saltykova A."/>
            <person name="Bonnot C."/>
            <person name="Breuninger H."/>
            <person name="Symeonidi A."/>
            <person name="Radhakrishnan G.V."/>
            <person name="Van Nieuwerburgh F."/>
            <person name="Deforce D."/>
            <person name="Chang C."/>
            <person name="Karol K.G."/>
            <person name="Hedrich R."/>
            <person name="Ulvskov P."/>
            <person name="Glockner G."/>
            <person name="Delwiche C.F."/>
            <person name="Petrasek J."/>
            <person name="Van de Peer Y."/>
            <person name="Friml J."/>
            <person name="Beilby M."/>
            <person name="Dolan L."/>
            <person name="Kohara Y."/>
            <person name="Sugano S."/>
            <person name="Fujiyama A."/>
            <person name="Delaux P.-M."/>
            <person name="Quint M."/>
            <person name="TheiBen G."/>
            <person name="Hagemann M."/>
            <person name="Harholt J."/>
            <person name="Dunand C."/>
            <person name="Zachgo S."/>
            <person name="Langdale J."/>
            <person name="Maumus F."/>
            <person name="Straeten D.V.D."/>
            <person name="Gould S.B."/>
            <person name="Rensing S.A."/>
        </authorList>
    </citation>
    <scope>NUCLEOTIDE SEQUENCE [LARGE SCALE GENOMIC DNA]</scope>
    <source>
        <strain evidence="2 3">S276</strain>
    </source>
</reference>
<gene>
    <name evidence="2" type="ORF">CBR_g10853</name>
</gene>
<keyword evidence="3" id="KW-1185">Reference proteome</keyword>
<dbReference type="Proteomes" id="UP000265515">
    <property type="component" value="Unassembled WGS sequence"/>
</dbReference>
<evidence type="ECO:0000313" key="2">
    <source>
        <dbReference type="EMBL" id="GBG71917.1"/>
    </source>
</evidence>
<proteinExistence type="predicted"/>
<evidence type="ECO:0000313" key="3">
    <source>
        <dbReference type="Proteomes" id="UP000265515"/>
    </source>
</evidence>
<name>A0A388KPG1_CHABU</name>
<evidence type="ECO:0000256" key="1">
    <source>
        <dbReference type="SAM" id="Phobius"/>
    </source>
</evidence>
<dbReference type="AlphaFoldDB" id="A0A388KPG1"/>
<sequence length="130" mass="14755">MKSLESLDGRYDPRGWEKGPVVECGPQLLEKRIAIGADFAMVVVIIIMYSAVVVVTSVLLCICGYRALRYCCEGKEMLEVPVRKCIMSPPPLDRPDKRWIVCREEQVGPWKKEVVLYGVLPSSRVLQLWT</sequence>
<keyword evidence="1" id="KW-0472">Membrane</keyword>
<dbReference type="Gramene" id="GBG71917">
    <property type="protein sequence ID" value="GBG71917"/>
    <property type="gene ID" value="CBR_g10853"/>
</dbReference>
<protein>
    <submittedName>
        <fullName evidence="2">Uncharacterized protein</fullName>
    </submittedName>
</protein>
<dbReference type="EMBL" id="BFEA01000155">
    <property type="protein sequence ID" value="GBG71917.1"/>
    <property type="molecule type" value="Genomic_DNA"/>
</dbReference>
<keyword evidence="1" id="KW-0812">Transmembrane</keyword>
<keyword evidence="1" id="KW-1133">Transmembrane helix</keyword>
<comment type="caution">
    <text evidence="2">The sequence shown here is derived from an EMBL/GenBank/DDBJ whole genome shotgun (WGS) entry which is preliminary data.</text>
</comment>
<organism evidence="2 3">
    <name type="scientific">Chara braunii</name>
    <name type="common">Braun's stonewort</name>
    <dbReference type="NCBI Taxonomy" id="69332"/>
    <lineage>
        <taxon>Eukaryota</taxon>
        <taxon>Viridiplantae</taxon>
        <taxon>Streptophyta</taxon>
        <taxon>Charophyceae</taxon>
        <taxon>Charales</taxon>
        <taxon>Characeae</taxon>
        <taxon>Chara</taxon>
    </lineage>
</organism>